<evidence type="ECO:0000256" key="4">
    <source>
        <dbReference type="RuleBase" id="RU362030"/>
    </source>
</evidence>
<sequence>MKKNKPSSTALFVSNGLWWVANHPGLSIEIPERMRTLNHEMMKYLNLGIFSTQNRFGRCLLKFKTSLMQKFAIPGFYLHFALRKRCIDDHVGTAIREGAEQIIVIGSGFDTLSLRISQDFPNLKIIEIDHPATQKPKSKAIYRFDEAFKNLHLLPHDFTECSIHELLLQSEHYDSSKSSVFVAEGLLMYLDEKEVRGILDGIRLHSSSDSRFIFTYMEVFNEGGANSNVLHP</sequence>
<dbReference type="NCBIfam" id="TIGR00027">
    <property type="entry name" value="mthyl_TIGR00027"/>
    <property type="match status" value="1"/>
</dbReference>
<keyword evidence="6" id="KW-1185">Reference proteome</keyword>
<dbReference type="GO" id="GO:0032259">
    <property type="term" value="P:methylation"/>
    <property type="evidence" value="ECO:0007669"/>
    <property type="project" value="UniProtKB-KW"/>
</dbReference>
<gene>
    <name evidence="5" type="ORF">BSZ32_10975</name>
</gene>
<comment type="function">
    <text evidence="4">Exhibits S-adenosyl-L-methionine-dependent methyltransferase activity.</text>
</comment>
<dbReference type="RefSeq" id="WP_105043450.1">
    <property type="nucleotide sequence ID" value="NZ_MQWA01000001.1"/>
</dbReference>
<comment type="similarity">
    <text evidence="1 4">Belongs to the UPF0677 family.</text>
</comment>
<dbReference type="EMBL" id="MQWA01000001">
    <property type="protein sequence ID" value="PQJ28960.1"/>
    <property type="molecule type" value="Genomic_DNA"/>
</dbReference>
<protein>
    <recommendedName>
        <fullName evidence="4">S-adenosyl-L-methionine-dependent methyltransferase</fullName>
        <ecNumber evidence="4">2.1.1.-</ecNumber>
    </recommendedName>
</protein>
<dbReference type="PANTHER" id="PTHR43619:SF2">
    <property type="entry name" value="S-ADENOSYL-L-METHIONINE-DEPENDENT METHYLTRANSFERASES SUPERFAMILY PROTEIN"/>
    <property type="match status" value="1"/>
</dbReference>
<name>A0A2S7U2X2_9BACT</name>
<dbReference type="InterPro" id="IPR011610">
    <property type="entry name" value="SAM_mthyl_Trfase_ML2640-like"/>
</dbReference>
<dbReference type="InterPro" id="IPR029063">
    <property type="entry name" value="SAM-dependent_MTases_sf"/>
</dbReference>
<dbReference type="Gene3D" id="3.40.50.150">
    <property type="entry name" value="Vaccinia Virus protein VP39"/>
    <property type="match status" value="1"/>
</dbReference>
<evidence type="ECO:0000313" key="6">
    <source>
        <dbReference type="Proteomes" id="UP000239907"/>
    </source>
</evidence>
<evidence type="ECO:0000313" key="5">
    <source>
        <dbReference type="EMBL" id="PQJ28960.1"/>
    </source>
</evidence>
<accession>A0A2S7U2X2</accession>
<dbReference type="PANTHER" id="PTHR43619">
    <property type="entry name" value="S-ADENOSYL-L-METHIONINE-DEPENDENT METHYLTRANSFERASE YKTD-RELATED"/>
    <property type="match status" value="1"/>
</dbReference>
<dbReference type="AlphaFoldDB" id="A0A2S7U2X2"/>
<organism evidence="5 6">
    <name type="scientific">Rubritalea profundi</name>
    <dbReference type="NCBI Taxonomy" id="1658618"/>
    <lineage>
        <taxon>Bacteria</taxon>
        <taxon>Pseudomonadati</taxon>
        <taxon>Verrucomicrobiota</taxon>
        <taxon>Verrucomicrobiia</taxon>
        <taxon>Verrucomicrobiales</taxon>
        <taxon>Rubritaleaceae</taxon>
        <taxon>Rubritalea</taxon>
    </lineage>
</organism>
<keyword evidence="2 4" id="KW-0489">Methyltransferase</keyword>
<dbReference type="EC" id="2.1.1.-" evidence="4"/>
<comment type="caution">
    <text evidence="5">The sequence shown here is derived from an EMBL/GenBank/DDBJ whole genome shotgun (WGS) entry which is preliminary data.</text>
</comment>
<dbReference type="SUPFAM" id="SSF53335">
    <property type="entry name" value="S-adenosyl-L-methionine-dependent methyltransferases"/>
    <property type="match status" value="1"/>
</dbReference>
<evidence type="ECO:0000256" key="2">
    <source>
        <dbReference type="ARBA" id="ARBA00022603"/>
    </source>
</evidence>
<dbReference type="GO" id="GO:0008168">
    <property type="term" value="F:methyltransferase activity"/>
    <property type="evidence" value="ECO:0007669"/>
    <property type="project" value="UniProtKB-UniRule"/>
</dbReference>
<proteinExistence type="inferred from homology"/>
<evidence type="ECO:0000256" key="3">
    <source>
        <dbReference type="ARBA" id="ARBA00022679"/>
    </source>
</evidence>
<evidence type="ECO:0000256" key="1">
    <source>
        <dbReference type="ARBA" id="ARBA00008138"/>
    </source>
</evidence>
<reference evidence="5 6" key="1">
    <citation type="submission" date="2016-12" db="EMBL/GenBank/DDBJ databases">
        <title>Study of bacterial adaptation to deep sea.</title>
        <authorList>
            <person name="Song J."/>
            <person name="Yoshizawa S."/>
            <person name="Kogure K."/>
        </authorList>
    </citation>
    <scope>NUCLEOTIDE SEQUENCE [LARGE SCALE GENOMIC DNA]</scope>
    <source>
        <strain evidence="5 6">SAORIC-165</strain>
    </source>
</reference>
<dbReference type="Proteomes" id="UP000239907">
    <property type="component" value="Unassembled WGS sequence"/>
</dbReference>
<keyword evidence="4" id="KW-0949">S-adenosyl-L-methionine</keyword>
<dbReference type="Pfam" id="PF04072">
    <property type="entry name" value="LCM"/>
    <property type="match status" value="1"/>
</dbReference>
<dbReference type="InterPro" id="IPR007213">
    <property type="entry name" value="Ppm1/Ppm2/Tcmp"/>
</dbReference>
<dbReference type="OrthoDB" id="9806164at2"/>
<keyword evidence="3" id="KW-0808">Transferase</keyword>